<sequence>MQQGLPEAPLVELSETVPGPADWQMQRGCVVKLTRGALRACGQQANGRTNNIIGNETPRSSASRHPTGRLKQHAAIFLEERGTRH</sequence>
<gene>
    <name evidence="2" type="ORF">NDU88_001520</name>
</gene>
<comment type="caution">
    <text evidence="2">The sequence shown here is derived from an EMBL/GenBank/DDBJ whole genome shotgun (WGS) entry which is preliminary data.</text>
</comment>
<proteinExistence type="predicted"/>
<accession>A0AAV7T0H9</accession>
<feature type="compositionally biased region" description="Polar residues" evidence="1">
    <location>
        <begin position="47"/>
        <end position="64"/>
    </location>
</feature>
<dbReference type="Proteomes" id="UP001066276">
    <property type="component" value="Chromosome 4_1"/>
</dbReference>
<evidence type="ECO:0000313" key="3">
    <source>
        <dbReference type="Proteomes" id="UP001066276"/>
    </source>
</evidence>
<keyword evidence="3" id="KW-1185">Reference proteome</keyword>
<reference evidence="2" key="1">
    <citation type="journal article" date="2022" name="bioRxiv">
        <title>Sequencing and chromosome-scale assembly of the giantPleurodeles waltlgenome.</title>
        <authorList>
            <person name="Brown T."/>
            <person name="Elewa A."/>
            <person name="Iarovenko S."/>
            <person name="Subramanian E."/>
            <person name="Araus A.J."/>
            <person name="Petzold A."/>
            <person name="Susuki M."/>
            <person name="Suzuki K.-i.T."/>
            <person name="Hayashi T."/>
            <person name="Toyoda A."/>
            <person name="Oliveira C."/>
            <person name="Osipova E."/>
            <person name="Leigh N.D."/>
            <person name="Simon A."/>
            <person name="Yun M.H."/>
        </authorList>
    </citation>
    <scope>NUCLEOTIDE SEQUENCE</scope>
    <source>
        <strain evidence="2">20211129_DDA</strain>
        <tissue evidence="2">Liver</tissue>
    </source>
</reference>
<organism evidence="2 3">
    <name type="scientific">Pleurodeles waltl</name>
    <name type="common">Iberian ribbed newt</name>
    <dbReference type="NCBI Taxonomy" id="8319"/>
    <lineage>
        <taxon>Eukaryota</taxon>
        <taxon>Metazoa</taxon>
        <taxon>Chordata</taxon>
        <taxon>Craniata</taxon>
        <taxon>Vertebrata</taxon>
        <taxon>Euteleostomi</taxon>
        <taxon>Amphibia</taxon>
        <taxon>Batrachia</taxon>
        <taxon>Caudata</taxon>
        <taxon>Salamandroidea</taxon>
        <taxon>Salamandridae</taxon>
        <taxon>Pleurodelinae</taxon>
        <taxon>Pleurodeles</taxon>
    </lineage>
</organism>
<evidence type="ECO:0000313" key="2">
    <source>
        <dbReference type="EMBL" id="KAJ1169629.1"/>
    </source>
</evidence>
<dbReference type="EMBL" id="JANPWB010000007">
    <property type="protein sequence ID" value="KAJ1169629.1"/>
    <property type="molecule type" value="Genomic_DNA"/>
</dbReference>
<protein>
    <submittedName>
        <fullName evidence="2">Uncharacterized protein</fullName>
    </submittedName>
</protein>
<name>A0AAV7T0H9_PLEWA</name>
<evidence type="ECO:0000256" key="1">
    <source>
        <dbReference type="SAM" id="MobiDB-lite"/>
    </source>
</evidence>
<feature type="region of interest" description="Disordered" evidence="1">
    <location>
        <begin position="47"/>
        <end position="69"/>
    </location>
</feature>
<dbReference type="AlphaFoldDB" id="A0AAV7T0H9"/>